<evidence type="ECO:0000313" key="1">
    <source>
        <dbReference type="EMBL" id="MPM39753.1"/>
    </source>
</evidence>
<accession>A0A644ZM16</accession>
<sequence>MCSKMKRLLFILIGSSLLLLSCSKKEGESNKNSFFILVNLSDNSRSGKDYVKLWVNDSLLFSGSYFTNFSEVNVDDIWGMKVASFNKQDKDSIKIKLRLISLDTVLFSQRKIVDTTFYYKIIDIPGISITDPRETGHFSVFDTLNAPTYWRVE</sequence>
<reference evidence="1" key="1">
    <citation type="submission" date="2019-08" db="EMBL/GenBank/DDBJ databases">
        <authorList>
            <person name="Kucharzyk K."/>
            <person name="Murdoch R.W."/>
            <person name="Higgins S."/>
            <person name="Loffler F."/>
        </authorList>
    </citation>
    <scope>NUCLEOTIDE SEQUENCE</scope>
</reference>
<dbReference type="PROSITE" id="PS51257">
    <property type="entry name" value="PROKAR_LIPOPROTEIN"/>
    <property type="match status" value="1"/>
</dbReference>
<comment type="caution">
    <text evidence="1">The sequence shown here is derived from an EMBL/GenBank/DDBJ whole genome shotgun (WGS) entry which is preliminary data.</text>
</comment>
<evidence type="ECO:0008006" key="2">
    <source>
        <dbReference type="Google" id="ProtNLM"/>
    </source>
</evidence>
<name>A0A644ZM16_9ZZZZ</name>
<dbReference type="AlphaFoldDB" id="A0A644ZM16"/>
<gene>
    <name evidence="1" type="ORF">SDC9_86388</name>
</gene>
<dbReference type="EMBL" id="VSSQ01008757">
    <property type="protein sequence ID" value="MPM39753.1"/>
    <property type="molecule type" value="Genomic_DNA"/>
</dbReference>
<organism evidence="1">
    <name type="scientific">bioreactor metagenome</name>
    <dbReference type="NCBI Taxonomy" id="1076179"/>
    <lineage>
        <taxon>unclassified sequences</taxon>
        <taxon>metagenomes</taxon>
        <taxon>ecological metagenomes</taxon>
    </lineage>
</organism>
<proteinExistence type="predicted"/>
<protein>
    <recommendedName>
        <fullName evidence="2">Lipoprotein</fullName>
    </recommendedName>
</protein>